<accession>A0A481Z8P3</accession>
<organism evidence="1">
    <name type="scientific">Pithovirus LCPAC304</name>
    <dbReference type="NCBI Taxonomy" id="2506594"/>
    <lineage>
        <taxon>Viruses</taxon>
        <taxon>Pithoviruses</taxon>
    </lineage>
</organism>
<protein>
    <submittedName>
        <fullName evidence="1">Uncharacterized protein</fullName>
    </submittedName>
</protein>
<dbReference type="EMBL" id="MK500572">
    <property type="protein sequence ID" value="QBK92283.1"/>
    <property type="molecule type" value="Genomic_DNA"/>
</dbReference>
<evidence type="ECO:0000313" key="1">
    <source>
        <dbReference type="EMBL" id="QBK92283.1"/>
    </source>
</evidence>
<gene>
    <name evidence="1" type="ORF">LCPAC304_06300</name>
</gene>
<proteinExistence type="predicted"/>
<name>A0A481Z8P3_9VIRU</name>
<sequence length="105" mass="11915">MEGQPSFEKIAAHLKENPGSTIQELAEAFDKTDDDTVITMLKPGCKKKNYVVAVNVQSDFWTHMQRFSNEPYVDMQLSPLSCMITDSVRYTGPDEFVPLVWNIKA</sequence>
<reference evidence="1" key="1">
    <citation type="journal article" date="2019" name="MBio">
        <title>Virus Genomes from Deep Sea Sediments Expand the Ocean Megavirome and Support Independent Origins of Viral Gigantism.</title>
        <authorList>
            <person name="Backstrom D."/>
            <person name="Yutin N."/>
            <person name="Jorgensen S.L."/>
            <person name="Dharamshi J."/>
            <person name="Homa F."/>
            <person name="Zaremba-Niedwiedzka K."/>
            <person name="Spang A."/>
            <person name="Wolf Y.I."/>
            <person name="Koonin E.V."/>
            <person name="Ettema T.J."/>
        </authorList>
    </citation>
    <scope>NUCLEOTIDE SEQUENCE</scope>
</reference>